<accession>A0ACB9R298</accession>
<organism evidence="1 2">
    <name type="scientific">Melastoma candidum</name>
    <dbReference type="NCBI Taxonomy" id="119954"/>
    <lineage>
        <taxon>Eukaryota</taxon>
        <taxon>Viridiplantae</taxon>
        <taxon>Streptophyta</taxon>
        <taxon>Embryophyta</taxon>
        <taxon>Tracheophyta</taxon>
        <taxon>Spermatophyta</taxon>
        <taxon>Magnoliopsida</taxon>
        <taxon>eudicotyledons</taxon>
        <taxon>Gunneridae</taxon>
        <taxon>Pentapetalae</taxon>
        <taxon>rosids</taxon>
        <taxon>malvids</taxon>
        <taxon>Myrtales</taxon>
        <taxon>Melastomataceae</taxon>
        <taxon>Melastomatoideae</taxon>
        <taxon>Melastomateae</taxon>
        <taxon>Melastoma</taxon>
    </lineage>
</organism>
<comment type="caution">
    <text evidence="1">The sequence shown here is derived from an EMBL/GenBank/DDBJ whole genome shotgun (WGS) entry which is preliminary data.</text>
</comment>
<proteinExistence type="predicted"/>
<dbReference type="Proteomes" id="UP001057402">
    <property type="component" value="Chromosome 4"/>
</dbReference>
<keyword evidence="2" id="KW-1185">Reference proteome</keyword>
<sequence length="100" mass="10932">MQKKSTFLLLLLVIACGPLMLLHVMADRRNQNGIRSSIVDDDRMIPLPPGGKESISAATAVHVGTLSTGSAGAGYTPFVQQRRREAEERRDVDKKLDARS</sequence>
<dbReference type="EMBL" id="CM042883">
    <property type="protein sequence ID" value="KAI4371779.1"/>
    <property type="molecule type" value="Genomic_DNA"/>
</dbReference>
<reference evidence="2" key="1">
    <citation type="journal article" date="2023" name="Front. Plant Sci.">
        <title>Chromosomal-level genome assembly of Melastoma candidum provides insights into trichome evolution.</title>
        <authorList>
            <person name="Zhong Y."/>
            <person name="Wu W."/>
            <person name="Sun C."/>
            <person name="Zou P."/>
            <person name="Liu Y."/>
            <person name="Dai S."/>
            <person name="Zhou R."/>
        </authorList>
    </citation>
    <scope>NUCLEOTIDE SEQUENCE [LARGE SCALE GENOMIC DNA]</scope>
</reference>
<evidence type="ECO:0000313" key="2">
    <source>
        <dbReference type="Proteomes" id="UP001057402"/>
    </source>
</evidence>
<name>A0ACB9R298_9MYRT</name>
<gene>
    <name evidence="1" type="ORF">MLD38_010088</name>
</gene>
<protein>
    <submittedName>
        <fullName evidence="1">Uncharacterized protein</fullName>
    </submittedName>
</protein>
<evidence type="ECO:0000313" key="1">
    <source>
        <dbReference type="EMBL" id="KAI4371779.1"/>
    </source>
</evidence>